<comment type="subcellular location">
    <subcellularLocation>
        <location evidence="2">Membrane</location>
        <topology evidence="2">Multi-pass membrane protein</topology>
    </subcellularLocation>
</comment>
<evidence type="ECO:0000313" key="11">
    <source>
        <dbReference type="Proteomes" id="UP001202248"/>
    </source>
</evidence>
<dbReference type="Proteomes" id="UP001202248">
    <property type="component" value="Unassembled WGS sequence"/>
</dbReference>
<dbReference type="PANTHER" id="PTHR11048:SF28">
    <property type="entry name" value="4-HYDROXYBENZOATE POLYPRENYLTRANSFERASE, MITOCHONDRIAL"/>
    <property type="match status" value="1"/>
</dbReference>
<dbReference type="NCBIfam" id="TIGR01475">
    <property type="entry name" value="ubiA_other"/>
    <property type="match status" value="1"/>
</dbReference>
<dbReference type="InterPro" id="IPR044878">
    <property type="entry name" value="UbiA_sf"/>
</dbReference>
<evidence type="ECO:0000256" key="2">
    <source>
        <dbReference type="ARBA" id="ARBA00004141"/>
    </source>
</evidence>
<dbReference type="Gene3D" id="1.20.120.1780">
    <property type="entry name" value="UbiA prenyltransferase"/>
    <property type="match status" value="1"/>
</dbReference>
<organism evidence="10 11">
    <name type="scientific">Niabella ginsengisoli</name>
    <dbReference type="NCBI Taxonomy" id="522298"/>
    <lineage>
        <taxon>Bacteria</taxon>
        <taxon>Pseudomonadati</taxon>
        <taxon>Bacteroidota</taxon>
        <taxon>Chitinophagia</taxon>
        <taxon>Chitinophagales</taxon>
        <taxon>Chitinophagaceae</taxon>
        <taxon>Niabella</taxon>
    </lineage>
</organism>
<evidence type="ECO:0000256" key="8">
    <source>
        <dbReference type="ARBA" id="ARBA00023136"/>
    </source>
</evidence>
<dbReference type="PANTHER" id="PTHR11048">
    <property type="entry name" value="PRENYLTRANSFERASES"/>
    <property type="match status" value="1"/>
</dbReference>
<comment type="caution">
    <text evidence="10">The sequence shown here is derived from an EMBL/GenBank/DDBJ whole genome shotgun (WGS) entry which is preliminary data.</text>
</comment>
<feature type="transmembrane region" description="Helical" evidence="9">
    <location>
        <begin position="161"/>
        <end position="182"/>
    </location>
</feature>
<evidence type="ECO:0000256" key="9">
    <source>
        <dbReference type="SAM" id="Phobius"/>
    </source>
</evidence>
<gene>
    <name evidence="10" type="primary">ubiA</name>
    <name evidence="10" type="ORF">MKP09_04175</name>
</gene>
<evidence type="ECO:0000256" key="7">
    <source>
        <dbReference type="ARBA" id="ARBA00022989"/>
    </source>
</evidence>
<reference evidence="10 11" key="1">
    <citation type="submission" date="2022-02" db="EMBL/GenBank/DDBJ databases">
        <authorList>
            <person name="Min J."/>
        </authorList>
    </citation>
    <scope>NUCLEOTIDE SEQUENCE [LARGE SCALE GENOMIC DNA]</scope>
    <source>
        <strain evidence="10 11">GR10-1</strain>
    </source>
</reference>
<evidence type="ECO:0000256" key="1">
    <source>
        <dbReference type="ARBA" id="ARBA00001946"/>
    </source>
</evidence>
<dbReference type="CDD" id="cd13959">
    <property type="entry name" value="PT_UbiA_COQ2"/>
    <property type="match status" value="1"/>
</dbReference>
<dbReference type="Gene3D" id="1.10.357.140">
    <property type="entry name" value="UbiA prenyltransferase"/>
    <property type="match status" value="1"/>
</dbReference>
<dbReference type="InterPro" id="IPR039653">
    <property type="entry name" value="Prenyltransferase"/>
</dbReference>
<evidence type="ECO:0000256" key="6">
    <source>
        <dbReference type="ARBA" id="ARBA00022692"/>
    </source>
</evidence>
<proteinExistence type="inferred from homology"/>
<evidence type="ECO:0000256" key="3">
    <source>
        <dbReference type="ARBA" id="ARBA00005985"/>
    </source>
</evidence>
<evidence type="ECO:0000256" key="4">
    <source>
        <dbReference type="ARBA" id="ARBA00022475"/>
    </source>
</evidence>
<dbReference type="InterPro" id="IPR000537">
    <property type="entry name" value="UbiA_prenyltransferase"/>
</dbReference>
<keyword evidence="5" id="KW-0808">Transferase</keyword>
<feature type="transmembrane region" description="Helical" evidence="9">
    <location>
        <begin position="91"/>
        <end position="111"/>
    </location>
</feature>
<dbReference type="InterPro" id="IPR006371">
    <property type="entry name" value="Polyprenyltransferase_UbiA-li"/>
</dbReference>
<evidence type="ECO:0000256" key="5">
    <source>
        <dbReference type="ARBA" id="ARBA00022679"/>
    </source>
</evidence>
<accession>A0ABS9SFM5</accession>
<feature type="transmembrane region" description="Helical" evidence="9">
    <location>
        <begin position="188"/>
        <end position="206"/>
    </location>
</feature>
<feature type="transmembrane region" description="Helical" evidence="9">
    <location>
        <begin position="55"/>
        <end position="79"/>
    </location>
</feature>
<name>A0ABS9SFM5_9BACT</name>
<keyword evidence="11" id="KW-1185">Reference proteome</keyword>
<comment type="cofactor">
    <cofactor evidence="1">
        <name>Mg(2+)</name>
        <dbReference type="ChEBI" id="CHEBI:18420"/>
    </cofactor>
</comment>
<keyword evidence="8 9" id="KW-0472">Membrane</keyword>
<evidence type="ECO:0000313" key="10">
    <source>
        <dbReference type="EMBL" id="MCH5597163.1"/>
    </source>
</evidence>
<keyword evidence="4" id="KW-1003">Cell membrane</keyword>
<protein>
    <submittedName>
        <fullName evidence="10">4-hydroxybenzoate polyprenyltransferase</fullName>
    </submittedName>
</protein>
<dbReference type="EMBL" id="JAKWBL010000001">
    <property type="protein sequence ID" value="MCH5597163.1"/>
    <property type="molecule type" value="Genomic_DNA"/>
</dbReference>
<sequence length="207" mass="23130">MLVILCMIFARSAAMAFNRYLDRSFDAKNPRTAVREIPAGLLKAERVLWFTINSILFITCTYFINPICFYLSPIALAVVLGYSYTKRFTPLCHLVLGLGLSLAPIGAYLAVTGSFDLLPVLFSFAVIFWVSGFDIIYALQDEDFDRNNKLYSIPSVLGKKRALHVSELLHLLSIICVVIAGIKGQFGWLYWGGVTVFVSILFINIAL</sequence>
<comment type="similarity">
    <text evidence="3">Belongs to the UbiA prenyltransferase family.</text>
</comment>
<keyword evidence="6 9" id="KW-0812">Transmembrane</keyword>
<feature type="transmembrane region" description="Helical" evidence="9">
    <location>
        <begin position="117"/>
        <end position="140"/>
    </location>
</feature>
<dbReference type="Pfam" id="PF01040">
    <property type="entry name" value="UbiA"/>
    <property type="match status" value="1"/>
</dbReference>
<dbReference type="RefSeq" id="WP_240826568.1">
    <property type="nucleotide sequence ID" value="NZ_JAKWBL010000001.1"/>
</dbReference>
<keyword evidence="7 9" id="KW-1133">Transmembrane helix</keyword>